<dbReference type="Pfam" id="PF20192">
    <property type="entry name" value="DUF6555"/>
    <property type="match status" value="1"/>
</dbReference>
<evidence type="ECO:0000313" key="1">
    <source>
        <dbReference type="EMBL" id="QAY86504.1"/>
    </source>
</evidence>
<dbReference type="RefSeq" id="WP_208668562.1">
    <property type="nucleotide sequence ID" value="NZ_CP024767.1"/>
</dbReference>
<accession>A0A4V0YKA9</accession>
<gene>
    <name evidence="1" type="ORF">CUN61_22230</name>
</gene>
<protein>
    <submittedName>
        <fullName evidence="1">Uncharacterized protein</fullName>
    </submittedName>
</protein>
<evidence type="ECO:0000313" key="2">
    <source>
        <dbReference type="Proteomes" id="UP000291121"/>
    </source>
</evidence>
<dbReference type="EMBL" id="CP024767">
    <property type="protein sequence ID" value="QAY86504.1"/>
    <property type="molecule type" value="Genomic_DNA"/>
</dbReference>
<dbReference type="AlphaFoldDB" id="A0A4V0YKA9"/>
<dbReference type="Proteomes" id="UP000291121">
    <property type="component" value="Chromosome"/>
</dbReference>
<dbReference type="InterPro" id="IPR046685">
    <property type="entry name" value="DUF6555"/>
</dbReference>
<organism evidence="1 2">
    <name type="scientific">Pseudomonas arsenicoxydans</name>
    <dbReference type="NCBI Taxonomy" id="702115"/>
    <lineage>
        <taxon>Bacteria</taxon>
        <taxon>Pseudomonadati</taxon>
        <taxon>Pseudomonadota</taxon>
        <taxon>Gammaproteobacteria</taxon>
        <taxon>Pseudomonadales</taxon>
        <taxon>Pseudomonadaceae</taxon>
        <taxon>Pseudomonas</taxon>
    </lineage>
</organism>
<name>A0A4V0YKA9_9PSED</name>
<proteinExistence type="predicted"/>
<keyword evidence="2" id="KW-1185">Reference proteome</keyword>
<sequence>MNRTDLFIIEYTLHGEPKSFIIRAKEMSNAHAWHWASCDAGLAPIPKPGKPPLKVVSKPQAERYGVTDVKWRASATLDWTEASTS</sequence>
<reference evidence="1 2" key="1">
    <citation type="submission" date="2017-11" db="EMBL/GenBank/DDBJ databases">
        <title>Genome sequence of Pseudomonas arsenicoxydans ACM1.</title>
        <authorList>
            <person name="Nascimento F.X."/>
        </authorList>
    </citation>
    <scope>NUCLEOTIDE SEQUENCE [LARGE SCALE GENOMIC DNA]</scope>
    <source>
        <strain evidence="1 2">ACM1</strain>
    </source>
</reference>